<dbReference type="Proteomes" id="UP000325395">
    <property type="component" value="Unassembled WGS sequence"/>
</dbReference>
<evidence type="ECO:0000313" key="3">
    <source>
        <dbReference type="Proteomes" id="UP000325395"/>
    </source>
</evidence>
<evidence type="ECO:0000313" key="2">
    <source>
        <dbReference type="EMBL" id="KAE8417869.1"/>
    </source>
</evidence>
<proteinExistence type="predicted"/>
<keyword evidence="3" id="KW-1185">Reference proteome</keyword>
<gene>
    <name evidence="2" type="ORF">BDV36DRAFT_255253</name>
</gene>
<dbReference type="EMBL" id="ML735732">
    <property type="protein sequence ID" value="KAE8417869.1"/>
    <property type="molecule type" value="Genomic_DNA"/>
</dbReference>
<accession>A0ABQ6WL56</accession>
<evidence type="ECO:0000256" key="1">
    <source>
        <dbReference type="SAM" id="MobiDB-lite"/>
    </source>
</evidence>
<protein>
    <submittedName>
        <fullName evidence="2">Uncharacterized protein</fullName>
    </submittedName>
</protein>
<name>A0ABQ6WL56_9EURO</name>
<feature type="region of interest" description="Disordered" evidence="1">
    <location>
        <begin position="1"/>
        <end position="85"/>
    </location>
</feature>
<reference evidence="2 3" key="1">
    <citation type="submission" date="2019-04" db="EMBL/GenBank/DDBJ databases">
        <authorList>
            <consortium name="DOE Joint Genome Institute"/>
            <person name="Mondo S."/>
            <person name="Kjaerbolling I."/>
            <person name="Vesth T."/>
            <person name="Frisvad J.C."/>
            <person name="Nybo J.L."/>
            <person name="Theobald S."/>
            <person name="Kildgaard S."/>
            <person name="Isbrandt T."/>
            <person name="Kuo A."/>
            <person name="Sato A."/>
            <person name="Lyhne E.K."/>
            <person name="Kogle M.E."/>
            <person name="Wiebenga A."/>
            <person name="Kun R.S."/>
            <person name="Lubbers R.J."/>
            <person name="Makela M.R."/>
            <person name="Barry K."/>
            <person name="Chovatia M."/>
            <person name="Clum A."/>
            <person name="Daum C."/>
            <person name="Haridas S."/>
            <person name="He G."/>
            <person name="LaButti K."/>
            <person name="Lipzen A."/>
            <person name="Riley R."/>
            <person name="Salamov A."/>
            <person name="Simmons B.A."/>
            <person name="Magnuson J.K."/>
            <person name="Henrissat B."/>
            <person name="Mortensen U.H."/>
            <person name="Larsen T.O."/>
            <person name="Devries R.P."/>
            <person name="Grigoriev I.V."/>
            <person name="Machida M."/>
            <person name="Baker S.E."/>
            <person name="Andersen M.R."/>
            <person name="Cantor M.N."/>
            <person name="Hua S.X."/>
        </authorList>
    </citation>
    <scope>NUCLEOTIDE SEQUENCE [LARGE SCALE GENOMIC DNA]</scope>
    <source>
        <strain evidence="2 3">CBS 117616</strain>
    </source>
</reference>
<organism evidence="2 3">
    <name type="scientific">Aspergillus pseudocaelatus</name>
    <dbReference type="NCBI Taxonomy" id="1825620"/>
    <lineage>
        <taxon>Eukaryota</taxon>
        <taxon>Fungi</taxon>
        <taxon>Dikarya</taxon>
        <taxon>Ascomycota</taxon>
        <taxon>Pezizomycotina</taxon>
        <taxon>Eurotiomycetes</taxon>
        <taxon>Eurotiomycetidae</taxon>
        <taxon>Eurotiales</taxon>
        <taxon>Aspergillaceae</taxon>
        <taxon>Aspergillus</taxon>
        <taxon>Aspergillus subgen. Circumdati</taxon>
    </lineage>
</organism>
<sequence length="258" mass="28933">MSSGVEEKSSLCPSPKTTAAGGKTLGGKKNKKAQVPSNQRSILSFMRPAEEAGEKSVPQETGCITARKSPAPTKPVAENASESKRAKIFKQEPVGYADNLSVKTDEESKYTLHDNPKEVPFNAEGYADVILIEDDEYPDELKYEDAAGYDVEEDDLSEQIYEEAGYLEEEGFILDEDRYRLAGMDSDEDYEALRESFDKSMHRVIRYLWYNAQTPFEEISHAESYIAPGMCQWLRRADAEVVYRLPTHSCSSKGEPLT</sequence>